<dbReference type="GO" id="GO:0022857">
    <property type="term" value="F:transmembrane transporter activity"/>
    <property type="evidence" value="ECO:0007669"/>
    <property type="project" value="InterPro"/>
</dbReference>
<feature type="transmembrane region" description="Helical" evidence="7">
    <location>
        <begin position="292"/>
        <end position="315"/>
    </location>
</feature>
<sequence>MSAHHPNGGPLTPTGTIASSADRRRVAIATVVGTTVEWYDYFIYASAAGLVFAQLYFEPAGPGLGTILSFLTVGISFLFRPLGAFLAGHFGDRFGRRIVLVVTLILMGAATVLIGLLPTYAQIGAAAPILLIVLRILQGVSAGGEWGGAVLMAVEHAPRDRRGLYGAMPQIGVPIGLLLASAMLAIMNAVFPGDAFLEWGWRIPFLFSIVLIVVGYWVRRRVEESPVFTEIAERKERTSAPVVRLFARFAPLVVLAALVFAGNNAVGYMTTGGYVQNYATNPDGPVGLDRGAVLWAVTASSVTWLVSTFIAGWLSDVLGRRTTYIIGWVAQGAALFALFPLVNTGSAALLALGLILLTIGLGFTYGPQSAWYSEMFPASVRFSGVSISYAIGAILGGAFAPTIAQWLQQTTGSSTSVTWYLVGMTAVGLVATLLLRDRKGINLRPTAEAEQSEGIYAWER</sequence>
<feature type="transmembrane region" description="Helical" evidence="7">
    <location>
        <begin position="419"/>
        <end position="435"/>
    </location>
</feature>
<feature type="transmembrane region" description="Helical" evidence="7">
    <location>
        <begin position="164"/>
        <end position="187"/>
    </location>
</feature>
<keyword evidence="4 7" id="KW-0812">Transmembrane</keyword>
<keyword evidence="3" id="KW-1003">Cell membrane</keyword>
<evidence type="ECO:0000313" key="9">
    <source>
        <dbReference type="EMBL" id="GLJ62300.1"/>
    </source>
</evidence>
<dbReference type="InterPro" id="IPR020846">
    <property type="entry name" value="MFS_dom"/>
</dbReference>
<evidence type="ECO:0000259" key="8">
    <source>
        <dbReference type="PROSITE" id="PS50850"/>
    </source>
</evidence>
<dbReference type="InterPro" id="IPR011701">
    <property type="entry name" value="MFS"/>
</dbReference>
<feature type="transmembrane region" description="Helical" evidence="7">
    <location>
        <begin position="387"/>
        <end position="407"/>
    </location>
</feature>
<keyword evidence="10" id="KW-1185">Reference proteome</keyword>
<evidence type="ECO:0000256" key="3">
    <source>
        <dbReference type="ARBA" id="ARBA00022475"/>
    </source>
</evidence>
<evidence type="ECO:0000256" key="4">
    <source>
        <dbReference type="ARBA" id="ARBA00022692"/>
    </source>
</evidence>
<feature type="transmembrane region" description="Helical" evidence="7">
    <location>
        <begin position="322"/>
        <end position="341"/>
    </location>
</feature>
<dbReference type="Pfam" id="PF00083">
    <property type="entry name" value="Sugar_tr"/>
    <property type="match status" value="1"/>
</dbReference>
<keyword evidence="2" id="KW-0813">Transport</keyword>
<feature type="transmembrane region" description="Helical" evidence="7">
    <location>
        <begin position="123"/>
        <end position="143"/>
    </location>
</feature>
<evidence type="ECO:0000256" key="5">
    <source>
        <dbReference type="ARBA" id="ARBA00022989"/>
    </source>
</evidence>
<feature type="transmembrane region" description="Helical" evidence="7">
    <location>
        <begin position="242"/>
        <end position="261"/>
    </location>
</feature>
<dbReference type="AlphaFoldDB" id="A0A9W6H578"/>
<dbReference type="CDD" id="cd17369">
    <property type="entry name" value="MFS_ShiA_like"/>
    <property type="match status" value="1"/>
</dbReference>
<reference evidence="9" key="1">
    <citation type="journal article" date="2014" name="Int. J. Syst. Evol. Microbiol.">
        <title>Complete genome sequence of Corynebacterium casei LMG S-19264T (=DSM 44701T), isolated from a smear-ripened cheese.</title>
        <authorList>
            <consortium name="US DOE Joint Genome Institute (JGI-PGF)"/>
            <person name="Walter F."/>
            <person name="Albersmeier A."/>
            <person name="Kalinowski J."/>
            <person name="Ruckert C."/>
        </authorList>
    </citation>
    <scope>NUCLEOTIDE SEQUENCE</scope>
    <source>
        <strain evidence="9">VKM Ac-1020</strain>
    </source>
</reference>
<comment type="subcellular location">
    <subcellularLocation>
        <location evidence="1">Cell membrane</location>
        <topology evidence="1">Multi-pass membrane protein</topology>
    </subcellularLocation>
</comment>
<dbReference type="InterPro" id="IPR036259">
    <property type="entry name" value="MFS_trans_sf"/>
</dbReference>
<dbReference type="InterPro" id="IPR005829">
    <property type="entry name" value="Sugar_transporter_CS"/>
</dbReference>
<keyword evidence="5 7" id="KW-1133">Transmembrane helix</keyword>
<evidence type="ECO:0000313" key="10">
    <source>
        <dbReference type="Proteomes" id="UP001142462"/>
    </source>
</evidence>
<proteinExistence type="predicted"/>
<dbReference type="PROSITE" id="PS50850">
    <property type="entry name" value="MFS"/>
    <property type="match status" value="1"/>
</dbReference>
<name>A0A9W6H578_9MICO</name>
<dbReference type="GO" id="GO:0005886">
    <property type="term" value="C:plasma membrane"/>
    <property type="evidence" value="ECO:0007669"/>
    <property type="project" value="UniProtKB-SubCell"/>
</dbReference>
<dbReference type="EMBL" id="BSEJ01000012">
    <property type="protein sequence ID" value="GLJ62300.1"/>
    <property type="molecule type" value="Genomic_DNA"/>
</dbReference>
<dbReference type="Pfam" id="PF07690">
    <property type="entry name" value="MFS_1"/>
    <property type="match status" value="1"/>
</dbReference>
<dbReference type="SUPFAM" id="SSF103473">
    <property type="entry name" value="MFS general substrate transporter"/>
    <property type="match status" value="1"/>
</dbReference>
<evidence type="ECO:0000256" key="1">
    <source>
        <dbReference type="ARBA" id="ARBA00004651"/>
    </source>
</evidence>
<accession>A0A9W6H578</accession>
<evidence type="ECO:0000256" key="2">
    <source>
        <dbReference type="ARBA" id="ARBA00022448"/>
    </source>
</evidence>
<dbReference type="InterPro" id="IPR005828">
    <property type="entry name" value="MFS_sugar_transport-like"/>
</dbReference>
<protein>
    <submittedName>
        <fullName evidence="9">MFS transporter</fullName>
    </submittedName>
</protein>
<dbReference type="PROSITE" id="PS00216">
    <property type="entry name" value="SUGAR_TRANSPORT_1"/>
    <property type="match status" value="1"/>
</dbReference>
<reference evidence="9" key="2">
    <citation type="submission" date="2023-01" db="EMBL/GenBank/DDBJ databases">
        <authorList>
            <person name="Sun Q."/>
            <person name="Evtushenko L."/>
        </authorList>
    </citation>
    <scope>NUCLEOTIDE SEQUENCE</scope>
    <source>
        <strain evidence="9">VKM Ac-1020</strain>
    </source>
</reference>
<feature type="transmembrane region" description="Helical" evidence="7">
    <location>
        <begin position="63"/>
        <end position="86"/>
    </location>
</feature>
<comment type="caution">
    <text evidence="9">The sequence shown here is derived from an EMBL/GenBank/DDBJ whole genome shotgun (WGS) entry which is preliminary data.</text>
</comment>
<evidence type="ECO:0000256" key="6">
    <source>
        <dbReference type="ARBA" id="ARBA00023136"/>
    </source>
</evidence>
<dbReference type="Proteomes" id="UP001142462">
    <property type="component" value="Unassembled WGS sequence"/>
</dbReference>
<evidence type="ECO:0000256" key="7">
    <source>
        <dbReference type="SAM" id="Phobius"/>
    </source>
</evidence>
<feature type="domain" description="Major facilitator superfamily (MFS) profile" evidence="8">
    <location>
        <begin position="26"/>
        <end position="440"/>
    </location>
</feature>
<dbReference type="RefSeq" id="WP_271173993.1">
    <property type="nucleotide sequence ID" value="NZ_BSEJ01000012.1"/>
</dbReference>
<dbReference type="Gene3D" id="1.20.1250.20">
    <property type="entry name" value="MFS general substrate transporter like domains"/>
    <property type="match status" value="1"/>
</dbReference>
<dbReference type="PANTHER" id="PTHR43045:SF1">
    <property type="entry name" value="SHIKIMATE TRANSPORTER"/>
    <property type="match status" value="1"/>
</dbReference>
<keyword evidence="6 7" id="KW-0472">Membrane</keyword>
<dbReference type="PANTHER" id="PTHR43045">
    <property type="entry name" value="SHIKIMATE TRANSPORTER"/>
    <property type="match status" value="1"/>
</dbReference>
<feature type="transmembrane region" description="Helical" evidence="7">
    <location>
        <begin position="347"/>
        <end position="366"/>
    </location>
</feature>
<organism evidence="9 10">
    <name type="scientific">Microbacterium barkeri</name>
    <dbReference type="NCBI Taxonomy" id="33917"/>
    <lineage>
        <taxon>Bacteria</taxon>
        <taxon>Bacillati</taxon>
        <taxon>Actinomycetota</taxon>
        <taxon>Actinomycetes</taxon>
        <taxon>Micrococcales</taxon>
        <taxon>Microbacteriaceae</taxon>
        <taxon>Microbacterium</taxon>
    </lineage>
</organism>
<feature type="transmembrane region" description="Helical" evidence="7">
    <location>
        <begin position="98"/>
        <end position="117"/>
    </location>
</feature>
<gene>
    <name evidence="9" type="primary">shiA</name>
    <name evidence="9" type="ORF">GCM10017576_24300</name>
</gene>
<feature type="transmembrane region" description="Helical" evidence="7">
    <location>
        <begin position="199"/>
        <end position="218"/>
    </location>
</feature>